<dbReference type="Gene3D" id="3.40.50.261">
    <property type="entry name" value="Succinyl-CoA synthetase domains"/>
    <property type="match status" value="1"/>
</dbReference>
<dbReference type="GO" id="GO:0004775">
    <property type="term" value="F:succinate-CoA ligase (ADP-forming) activity"/>
    <property type="evidence" value="ECO:0007669"/>
    <property type="project" value="TreeGrafter"/>
</dbReference>
<dbReference type="Proteomes" id="UP000093740">
    <property type="component" value="Chromosome"/>
</dbReference>
<evidence type="ECO:0000256" key="2">
    <source>
        <dbReference type="ARBA" id="ARBA00022741"/>
    </source>
</evidence>
<dbReference type="PANTHER" id="PTHR11117:SF2">
    <property type="entry name" value="SUCCINATE--COA LIGASE [ADP_GDP-FORMING] SUBUNIT ALPHA, MITOCHONDRIAL"/>
    <property type="match status" value="1"/>
</dbReference>
<dbReference type="SUPFAM" id="SSF51735">
    <property type="entry name" value="NAD(P)-binding Rossmann-fold domains"/>
    <property type="match status" value="1"/>
</dbReference>
<evidence type="ECO:0000256" key="1">
    <source>
        <dbReference type="ARBA" id="ARBA00022598"/>
    </source>
</evidence>
<gene>
    <name evidence="5" type="ORF">NA23_01815</name>
</gene>
<dbReference type="KEGG" id="fia:NA23_01815"/>
<dbReference type="GO" id="GO:0009361">
    <property type="term" value="C:succinate-CoA ligase complex (ADP-forming)"/>
    <property type="evidence" value="ECO:0007669"/>
    <property type="project" value="TreeGrafter"/>
</dbReference>
<feature type="domain" description="CoA-binding" evidence="4">
    <location>
        <begin position="1"/>
        <end position="95"/>
    </location>
</feature>
<dbReference type="SMART" id="SM00881">
    <property type="entry name" value="CoA_binding"/>
    <property type="match status" value="1"/>
</dbReference>
<keyword evidence="1" id="KW-0436">Ligase</keyword>
<dbReference type="PIRSF" id="PIRSF001553">
    <property type="entry name" value="SucCS_alpha"/>
    <property type="match status" value="1"/>
</dbReference>
<dbReference type="InterPro" id="IPR003781">
    <property type="entry name" value="CoA-bd"/>
</dbReference>
<dbReference type="SUPFAM" id="SSF52210">
    <property type="entry name" value="Succinyl-CoA synthetase domains"/>
    <property type="match status" value="1"/>
</dbReference>
<reference evidence="5 6" key="1">
    <citation type="journal article" date="2015" name="Stand. Genomic Sci.">
        <title>Genome sequence of a native-feather degrading extremely thermophilic Eubacterium, Fervidobacterium islandicum AW-1.</title>
        <authorList>
            <person name="Lee Y.J."/>
            <person name="Jeong H."/>
            <person name="Park G.S."/>
            <person name="Kwak Y."/>
            <person name="Lee S.J."/>
            <person name="Lee S.J."/>
            <person name="Park M.K."/>
            <person name="Kim J.Y."/>
            <person name="Kang H.K."/>
            <person name="Shin J.H."/>
            <person name="Lee D.W."/>
        </authorList>
    </citation>
    <scope>NUCLEOTIDE SEQUENCE [LARGE SCALE GENOMIC DNA]</scope>
    <source>
        <strain evidence="5 6">AW-1</strain>
    </source>
</reference>
<dbReference type="Pfam" id="PF00549">
    <property type="entry name" value="Ligase_CoA"/>
    <property type="match status" value="1"/>
</dbReference>
<dbReference type="InterPro" id="IPR016102">
    <property type="entry name" value="Succinyl-CoA_synth-like"/>
</dbReference>
<evidence type="ECO:0000259" key="4">
    <source>
        <dbReference type="SMART" id="SM00881"/>
    </source>
</evidence>
<keyword evidence="6" id="KW-1185">Reference proteome</keyword>
<dbReference type="PROSITE" id="PS00399">
    <property type="entry name" value="SUCCINYL_COA_LIG_2"/>
    <property type="match status" value="1"/>
</dbReference>
<dbReference type="Gene3D" id="3.40.50.720">
    <property type="entry name" value="NAD(P)-binding Rossmann-like Domain"/>
    <property type="match status" value="1"/>
</dbReference>
<accession>A0AAI8CKG6</accession>
<dbReference type="GO" id="GO:0006099">
    <property type="term" value="P:tricarboxylic acid cycle"/>
    <property type="evidence" value="ECO:0007669"/>
    <property type="project" value="TreeGrafter"/>
</dbReference>
<dbReference type="InterPro" id="IPR017440">
    <property type="entry name" value="Cit_synth/succinyl-CoA_lig_AS"/>
</dbReference>
<dbReference type="PANTHER" id="PTHR11117">
    <property type="entry name" value="SUCCINYL-COA LIGASE SUBUNIT ALPHA"/>
    <property type="match status" value="1"/>
</dbReference>
<evidence type="ECO:0000313" key="6">
    <source>
        <dbReference type="Proteomes" id="UP000093740"/>
    </source>
</evidence>
<dbReference type="InterPro" id="IPR036291">
    <property type="entry name" value="NAD(P)-bd_dom_sf"/>
</dbReference>
<dbReference type="InterPro" id="IPR005810">
    <property type="entry name" value="CoA_lig_alpha"/>
</dbReference>
<keyword evidence="2" id="KW-0547">Nucleotide-binding</keyword>
<dbReference type="AlphaFoldDB" id="A0AAI8CKG6"/>
<evidence type="ECO:0000256" key="3">
    <source>
        <dbReference type="PIRSR" id="PIRSR001553-1"/>
    </source>
</evidence>
<dbReference type="InterPro" id="IPR005811">
    <property type="entry name" value="SUCC_ACL_C"/>
</dbReference>
<protein>
    <submittedName>
        <fullName evidence="5">CoA-binding protein</fullName>
    </submittedName>
</protein>
<feature type="active site" description="Tele-phosphohistidine intermediate" evidence="3">
    <location>
        <position position="243"/>
    </location>
</feature>
<organism evidence="5 6">
    <name type="scientific">Fervidobacterium islandicum</name>
    <dbReference type="NCBI Taxonomy" id="2423"/>
    <lineage>
        <taxon>Bacteria</taxon>
        <taxon>Thermotogati</taxon>
        <taxon>Thermotogota</taxon>
        <taxon>Thermotogae</taxon>
        <taxon>Thermotogales</taxon>
        <taxon>Fervidobacteriaceae</taxon>
        <taxon>Fervidobacterium</taxon>
    </lineage>
</organism>
<dbReference type="Pfam" id="PF02629">
    <property type="entry name" value="CoA_binding"/>
    <property type="match status" value="1"/>
</dbReference>
<evidence type="ECO:0000313" key="5">
    <source>
        <dbReference type="EMBL" id="AMW32169.1"/>
    </source>
</evidence>
<dbReference type="RefSeq" id="WP_033191326.1">
    <property type="nucleotide sequence ID" value="NZ_CP014334.2"/>
</dbReference>
<dbReference type="GO" id="GO:0000166">
    <property type="term" value="F:nucleotide binding"/>
    <property type="evidence" value="ECO:0007669"/>
    <property type="project" value="UniProtKB-KW"/>
</dbReference>
<sequence length="282" mass="30969">MFSANDRVCVYGGTGRYGSFHLKKMIEYGTKVNCVVSKNRLVREIEKVRVYQSLSQFPDHIDTAIFFVPAQYVLEAFNDAVENGVKKIVVITEHVPIHDSIRMVSIAKSKGVILIGPNCPGVIHPKERFKVGIMPEKYFAPGSVAIISRSGTLMYETAKHLSEGPGVSIALGLGGDPIVGTNVAEAFEVLKSMGYDKVLLIGEIGGEDEIRGVEHALKIGFEPKNIVAFFAGRHAPEGKRMGHAGAIIEGDRGKISFKENYLKNLGVRVVKFPWEVLNAWKN</sequence>
<dbReference type="PRINTS" id="PR01798">
    <property type="entry name" value="SCOASYNTHASE"/>
</dbReference>
<name>A0AAI8CKG6_FERIS</name>
<dbReference type="GO" id="GO:0004776">
    <property type="term" value="F:succinate-CoA ligase (GDP-forming) activity"/>
    <property type="evidence" value="ECO:0007669"/>
    <property type="project" value="TreeGrafter"/>
</dbReference>
<proteinExistence type="predicted"/>
<dbReference type="EMBL" id="CP014334">
    <property type="protein sequence ID" value="AMW32169.1"/>
    <property type="molecule type" value="Genomic_DNA"/>
</dbReference>